<keyword evidence="5 6" id="KW-0472">Membrane</keyword>
<feature type="transmembrane region" description="Helical" evidence="6">
    <location>
        <begin position="37"/>
        <end position="64"/>
    </location>
</feature>
<evidence type="ECO:0000256" key="6">
    <source>
        <dbReference type="SAM" id="Phobius"/>
    </source>
</evidence>
<accession>A0A220MJF2</accession>
<gene>
    <name evidence="7" type="ORF">BP422_17425</name>
</gene>
<evidence type="ECO:0000256" key="2">
    <source>
        <dbReference type="ARBA" id="ARBA00022475"/>
    </source>
</evidence>
<comment type="subcellular location">
    <subcellularLocation>
        <location evidence="1">Cell membrane</location>
        <topology evidence="1">Multi-pass membrane protein</topology>
    </subcellularLocation>
</comment>
<feature type="transmembrane region" description="Helical" evidence="6">
    <location>
        <begin position="111"/>
        <end position="135"/>
    </location>
</feature>
<dbReference type="PANTHER" id="PTHR30086">
    <property type="entry name" value="ARGININE EXPORTER PROTEIN ARGO"/>
    <property type="match status" value="1"/>
</dbReference>
<dbReference type="RefSeq" id="WP_088908859.1">
    <property type="nucleotide sequence ID" value="NZ_CP018145.1"/>
</dbReference>
<dbReference type="EMBL" id="CP018145">
    <property type="protein sequence ID" value="ASJ55173.1"/>
    <property type="molecule type" value="Genomic_DNA"/>
</dbReference>
<proteinExistence type="predicted"/>
<protein>
    <submittedName>
        <fullName evidence="7">Threonine transporter RhtB</fullName>
    </submittedName>
</protein>
<evidence type="ECO:0000313" key="7">
    <source>
        <dbReference type="EMBL" id="ASJ55173.1"/>
    </source>
</evidence>
<keyword evidence="4 6" id="KW-1133">Transmembrane helix</keyword>
<reference evidence="7 8" key="1">
    <citation type="submission" date="2016-11" db="EMBL/GenBank/DDBJ databases">
        <authorList>
            <person name="Jaros S."/>
            <person name="Januszkiewicz K."/>
            <person name="Wedrychowicz H."/>
        </authorList>
    </citation>
    <scope>NUCLEOTIDE SEQUENCE [LARGE SCALE GENOMIC DNA]</scope>
    <source>
        <strain evidence="7 8">NF2</strain>
    </source>
</reference>
<keyword evidence="2" id="KW-1003">Cell membrane</keyword>
<name>A0A220MJF2_9BACL</name>
<dbReference type="GO" id="GO:0005886">
    <property type="term" value="C:plasma membrane"/>
    <property type="evidence" value="ECO:0007669"/>
    <property type="project" value="UniProtKB-SubCell"/>
</dbReference>
<feature type="transmembrane region" description="Helical" evidence="6">
    <location>
        <begin position="6"/>
        <end position="25"/>
    </location>
</feature>
<dbReference type="GO" id="GO:0015171">
    <property type="term" value="F:amino acid transmembrane transporter activity"/>
    <property type="evidence" value="ECO:0007669"/>
    <property type="project" value="TreeGrafter"/>
</dbReference>
<dbReference type="KEGG" id="bfm:BP422_17425"/>
<dbReference type="PANTHER" id="PTHR30086:SF20">
    <property type="entry name" value="ARGININE EXPORTER PROTEIN ARGO-RELATED"/>
    <property type="match status" value="1"/>
</dbReference>
<evidence type="ECO:0000256" key="1">
    <source>
        <dbReference type="ARBA" id="ARBA00004651"/>
    </source>
</evidence>
<dbReference type="Pfam" id="PF01810">
    <property type="entry name" value="LysE"/>
    <property type="match status" value="1"/>
</dbReference>
<evidence type="ECO:0000256" key="5">
    <source>
        <dbReference type="ARBA" id="ARBA00023136"/>
    </source>
</evidence>
<feature type="transmembrane region" description="Helical" evidence="6">
    <location>
        <begin position="180"/>
        <end position="201"/>
    </location>
</feature>
<dbReference type="InterPro" id="IPR001123">
    <property type="entry name" value="LeuE-type"/>
</dbReference>
<evidence type="ECO:0000313" key="8">
    <source>
        <dbReference type="Proteomes" id="UP000197781"/>
    </source>
</evidence>
<feature type="transmembrane region" description="Helical" evidence="6">
    <location>
        <begin position="147"/>
        <end position="173"/>
    </location>
</feature>
<evidence type="ECO:0000256" key="4">
    <source>
        <dbReference type="ARBA" id="ARBA00022989"/>
    </source>
</evidence>
<feature type="transmembrane region" description="Helical" evidence="6">
    <location>
        <begin position="70"/>
        <end position="90"/>
    </location>
</feature>
<evidence type="ECO:0000256" key="3">
    <source>
        <dbReference type="ARBA" id="ARBA00022692"/>
    </source>
</evidence>
<dbReference type="Proteomes" id="UP000197781">
    <property type="component" value="Chromosome"/>
</dbReference>
<organism evidence="7 8">
    <name type="scientific">Brevibacillus formosus</name>
    <dbReference type="NCBI Taxonomy" id="54913"/>
    <lineage>
        <taxon>Bacteria</taxon>
        <taxon>Bacillati</taxon>
        <taxon>Bacillota</taxon>
        <taxon>Bacilli</taxon>
        <taxon>Bacillales</taxon>
        <taxon>Paenibacillaceae</taxon>
        <taxon>Brevibacillus</taxon>
    </lineage>
</organism>
<sequence length="212" mass="23102">MAIWNGLLFGMMLQLSVGPVCLGVLHRSMSRGLRDALMMVLGVALADAVYMVGAIGGLSLLLQIHWVKQLVLIMGALILTWFGIQTLRAIKGRGEHEQAPVQHAPSGRNSFWHGVLLTLANPLTVLFWAGVFGSLLASGTFVHSTELFLYATGCLLSTLLFLGLVALLAAYLARFFRPGWLNVFHGLSGVFLIGFAIVLYAKSYLMPPCWPF</sequence>
<dbReference type="AlphaFoldDB" id="A0A220MJF2"/>
<keyword evidence="3 6" id="KW-0812">Transmembrane</keyword>